<dbReference type="EMBL" id="BK067789">
    <property type="protein sequence ID" value="DBA52053.1"/>
    <property type="molecule type" value="Genomic_DNA"/>
</dbReference>
<reference evidence="1" key="1">
    <citation type="journal article" date="2024" name="Environ. Microbiol. Rep.">
        <title>Hiding in plain sight: The discovery of complete genomes of 11 hypothetical spindle-shaped viruses that putatively infect mesophilic ammonia-oxidizing archaea.</title>
        <authorList>
            <person name="Ni Y."/>
            <person name="Xu T."/>
            <person name="Yan S."/>
            <person name="Chen L."/>
            <person name="Wang Y."/>
        </authorList>
    </citation>
    <scope>NUCLEOTIDE SEQUENCE</scope>
    <source>
        <strain evidence="1">NMC1</strain>
    </source>
</reference>
<organism evidence="1">
    <name type="scientific">Nitrosopumilaceae spindle-shaped virus</name>
    <dbReference type="NCBI Taxonomy" id="3065433"/>
    <lineage>
        <taxon>Viruses</taxon>
    </lineage>
</organism>
<protein>
    <submittedName>
        <fullName evidence="1">ORF14</fullName>
    </submittedName>
</protein>
<evidence type="ECO:0000313" key="1">
    <source>
        <dbReference type="EMBL" id="DBA52053.1"/>
    </source>
</evidence>
<proteinExistence type="predicted"/>
<accession>A0AAT9JG70</accession>
<reference evidence="1" key="2">
    <citation type="submission" date="2024-03" db="EMBL/GenBank/DDBJ databases">
        <authorList>
            <person name="Ni Y."/>
            <person name="Xu T."/>
            <person name="Yan S."/>
            <person name="Chen L."/>
            <person name="Wang Y."/>
        </authorList>
    </citation>
    <scope>NUCLEOTIDE SEQUENCE</scope>
    <source>
        <strain evidence="1">NMC1</strain>
    </source>
</reference>
<name>A0AAT9JG70_9VIRU</name>
<sequence>MKYQQRQRVSQSGKNFIRNGARVRGSATGTRNDIFVQKDDGWICSLCYEPVKPMTKDTNGYYNLEVVDMDKKIMWVNKNGSSVHRKQIGKQYGRNSFKYVCVMSHFEKTGMKQFPVDENGCCDVCNSKLIQTSHPVYKQKKIYLNMKDSKPHFRRHKLKWICVI</sequence>